<dbReference type="STRING" id="445975.COLSTE_01938"/>
<dbReference type="AlphaFoldDB" id="B6GCW1"/>
<dbReference type="Pfam" id="PF12146">
    <property type="entry name" value="Hydrolase_4"/>
    <property type="match status" value="1"/>
</dbReference>
<dbReference type="RefSeq" id="WP_006721568.1">
    <property type="nucleotide sequence ID" value="NZ_CP085935.1"/>
</dbReference>
<feature type="domain" description="Serine aminopeptidase S33" evidence="1">
    <location>
        <begin position="33"/>
        <end position="305"/>
    </location>
</feature>
<gene>
    <name evidence="2" type="ORF">COLSTE_01938</name>
</gene>
<evidence type="ECO:0000313" key="3">
    <source>
        <dbReference type="Proteomes" id="UP000003560"/>
    </source>
</evidence>
<dbReference type="PANTHER" id="PTHR11614">
    <property type="entry name" value="PHOSPHOLIPASE-RELATED"/>
    <property type="match status" value="1"/>
</dbReference>
<dbReference type="eggNOG" id="COG2267">
    <property type="taxonomic scope" value="Bacteria"/>
</dbReference>
<dbReference type="GeneID" id="98003591"/>
<dbReference type="OrthoDB" id="9806902at2"/>
<organism evidence="2 3">
    <name type="scientific">Collinsella stercoris DSM 13279</name>
    <dbReference type="NCBI Taxonomy" id="445975"/>
    <lineage>
        <taxon>Bacteria</taxon>
        <taxon>Bacillati</taxon>
        <taxon>Actinomycetota</taxon>
        <taxon>Coriobacteriia</taxon>
        <taxon>Coriobacteriales</taxon>
        <taxon>Coriobacteriaceae</taxon>
        <taxon>Collinsella</taxon>
    </lineage>
</organism>
<comment type="caution">
    <text evidence="2">The sequence shown here is derived from an EMBL/GenBank/DDBJ whole genome shotgun (WGS) entry which is preliminary data.</text>
</comment>
<dbReference type="InterPro" id="IPR022742">
    <property type="entry name" value="Hydrolase_4"/>
</dbReference>
<dbReference type="InterPro" id="IPR029058">
    <property type="entry name" value="AB_hydrolase_fold"/>
</dbReference>
<sequence length="323" mass="34824">MKTTTLTYESRDAASTVHALMWEPDEVASGGEAPRGLVQIVHGMSEHVERYAEFAAFLCEQGFAVCANDHIGHGKTAASASDLGHMPLEAGEDVLVADVQALHEIALERLSTQCDMRVSGIPYVIFGHSMGSFITRVFLTRHAFGVRAAILCGTGHQARALSSAGKALTSALAKRHGERYVSELVDGLGAGSYAKAIRDAKTDVDWLATDPEVVAEYQRDPLCGQPFTVGAYHTLASLVSDATDPRLARKVPHALPLLFIAGDQDPVGECGAGVHRAAEMYRKAGVERVSEKLYPGMRHEILNDPVRGEVHCDVLAWLERQGL</sequence>
<dbReference type="Gene3D" id="3.40.50.1820">
    <property type="entry name" value="alpha/beta hydrolase"/>
    <property type="match status" value="1"/>
</dbReference>
<keyword evidence="3" id="KW-1185">Reference proteome</keyword>
<protein>
    <recommendedName>
        <fullName evidence="1">Serine aminopeptidase S33 domain-containing protein</fullName>
    </recommendedName>
</protein>
<evidence type="ECO:0000313" key="2">
    <source>
        <dbReference type="EMBL" id="EEA89873.1"/>
    </source>
</evidence>
<name>B6GCW1_9ACTN</name>
<reference evidence="2 3" key="1">
    <citation type="submission" date="2008-10" db="EMBL/GenBank/DDBJ databases">
        <title>Draft genome sequence of Collinsella stercoris (DSM 13279).</title>
        <authorList>
            <person name="Sudarsanam P."/>
            <person name="Ley R."/>
            <person name="Guruge J."/>
            <person name="Turnbaugh P.J."/>
            <person name="Mahowald M."/>
            <person name="Liep D."/>
            <person name="Gordon J."/>
        </authorList>
    </citation>
    <scope>NUCLEOTIDE SEQUENCE [LARGE SCALE GENOMIC DNA]</scope>
    <source>
        <strain evidence="2 3">DSM 13279</strain>
    </source>
</reference>
<accession>B6GCW1</accession>
<proteinExistence type="predicted"/>
<dbReference type="HOGENOM" id="CLU_026209_1_0_11"/>
<dbReference type="Proteomes" id="UP000003560">
    <property type="component" value="Unassembled WGS sequence"/>
</dbReference>
<dbReference type="InterPro" id="IPR051044">
    <property type="entry name" value="MAG_DAG_Lipase"/>
</dbReference>
<reference evidence="2 3" key="2">
    <citation type="submission" date="2008-10" db="EMBL/GenBank/DDBJ databases">
        <authorList>
            <person name="Fulton L."/>
            <person name="Clifton S."/>
            <person name="Fulton B."/>
            <person name="Xu J."/>
            <person name="Minx P."/>
            <person name="Pepin K.H."/>
            <person name="Johnson M."/>
            <person name="Thiruvilangam P."/>
            <person name="Bhonagiri V."/>
            <person name="Nash W.E."/>
            <person name="Mardis E.R."/>
            <person name="Wilson R.K."/>
        </authorList>
    </citation>
    <scope>NUCLEOTIDE SEQUENCE [LARGE SCALE GENOMIC DNA]</scope>
    <source>
        <strain evidence="2 3">DSM 13279</strain>
    </source>
</reference>
<dbReference type="EMBL" id="ABXJ01000111">
    <property type="protein sequence ID" value="EEA89873.1"/>
    <property type="molecule type" value="Genomic_DNA"/>
</dbReference>
<dbReference type="SUPFAM" id="SSF53474">
    <property type="entry name" value="alpha/beta-Hydrolases"/>
    <property type="match status" value="1"/>
</dbReference>
<evidence type="ECO:0000259" key="1">
    <source>
        <dbReference type="Pfam" id="PF12146"/>
    </source>
</evidence>